<name>A0A926S496_9HYPH</name>
<gene>
    <name evidence="2" type="ORF">HK439_07710</name>
</gene>
<evidence type="ECO:0000256" key="1">
    <source>
        <dbReference type="SAM" id="Phobius"/>
    </source>
</evidence>
<dbReference type="Pfam" id="PF11902">
    <property type="entry name" value="DUF3422"/>
    <property type="match status" value="1"/>
</dbReference>
<evidence type="ECO:0000313" key="2">
    <source>
        <dbReference type="EMBL" id="MBD1546143.1"/>
    </source>
</evidence>
<dbReference type="EMBL" id="JABFCZ010000007">
    <property type="protein sequence ID" value="MBD1546143.1"/>
    <property type="molecule type" value="Genomic_DNA"/>
</dbReference>
<accession>A0A926S496</accession>
<reference evidence="2" key="1">
    <citation type="submission" date="2020-05" db="EMBL/GenBank/DDBJ databases">
        <title>Identification of trans-AT polyketide cluster in two marine bacteria, producers of a novel glutaramide-containing polyketide sesbanimide D and analogs.</title>
        <authorList>
            <person name="Kacar D."/>
            <person name="Rodriguez P."/>
            <person name="Canedo L."/>
            <person name="Gonzalez E."/>
            <person name="Galan B."/>
            <person name="De La Calle F."/>
            <person name="Garcia J.L."/>
        </authorList>
    </citation>
    <scope>NUCLEOTIDE SEQUENCE</scope>
    <source>
        <strain evidence="2">PHM038</strain>
    </source>
</reference>
<keyword evidence="1" id="KW-1133">Transmembrane helix</keyword>
<feature type="transmembrane region" description="Helical" evidence="1">
    <location>
        <begin position="370"/>
        <end position="391"/>
    </location>
</feature>
<evidence type="ECO:0000313" key="3">
    <source>
        <dbReference type="Proteomes" id="UP000598467"/>
    </source>
</evidence>
<proteinExistence type="predicted"/>
<dbReference type="Proteomes" id="UP000598467">
    <property type="component" value="Unassembled WGS sequence"/>
</dbReference>
<feature type="transmembrane region" description="Helical" evidence="1">
    <location>
        <begin position="406"/>
        <end position="423"/>
    </location>
</feature>
<comment type="caution">
    <text evidence="2">The sequence shown here is derived from an EMBL/GenBank/DDBJ whole genome shotgun (WGS) entry which is preliminary data.</text>
</comment>
<dbReference type="RefSeq" id="WP_190290812.1">
    <property type="nucleotide sequence ID" value="NZ_JABFCZ010000007.1"/>
</dbReference>
<organism evidence="2 3">
    <name type="scientific">Roseibium aggregatum</name>
    <dbReference type="NCBI Taxonomy" id="187304"/>
    <lineage>
        <taxon>Bacteria</taxon>
        <taxon>Pseudomonadati</taxon>
        <taxon>Pseudomonadota</taxon>
        <taxon>Alphaproteobacteria</taxon>
        <taxon>Hyphomicrobiales</taxon>
        <taxon>Stappiaceae</taxon>
        <taxon>Roseibium</taxon>
    </lineage>
</organism>
<dbReference type="AlphaFoldDB" id="A0A926S496"/>
<dbReference type="InterPro" id="IPR021830">
    <property type="entry name" value="DUF3422"/>
</dbReference>
<keyword evidence="1" id="KW-0812">Transmembrane</keyword>
<keyword evidence="1" id="KW-0472">Membrane</keyword>
<protein>
    <submittedName>
        <fullName evidence="2">DUF3422 domain-containing protein</fullName>
    </submittedName>
</protein>
<sequence length="440" mass="47898">MGENTKDTASPLPAFKTHPMREAVLGEVHARPFRPLSAPSVILHYAFTTTPEQAAADYDWFSDFCASQGAAGPGKSARHHVLEFGGGTLSWEWHTEFVTYTWHGPAAAADPFGPLPATHPFGVAFRAPGPMLVSTRLDLCKAPASQDWRSHYDPASLTVFKVENGAGLAATDFRPDGDGLTRIVVFNETMTPVQCGALVQRLLEIETYRTLALLGLFEANSRQSDIGAIETELVDLTKSIQDTAGLEENRTLLEQLSRLAAALEAAAAASTYRFAASRAYYEIVLARLRSLGEEAAPGDLSMSAFLGRRLGPAMRTCQALEMRQDKLSEKLARATTLLRTRVDVDLEQQNRSLLESMNRRARVQLRLQQTVEGLSVAAISYYVIGLLSYLAKGVKKAGVPMPGPELTTGLAVPVVVLGIWLIVRRIRSHHAEGAEDESAK</sequence>